<dbReference type="Pfam" id="PF02541">
    <property type="entry name" value="Ppx-GppA"/>
    <property type="match status" value="1"/>
</dbReference>
<reference evidence="4 5" key="1">
    <citation type="submission" date="2016-10" db="EMBL/GenBank/DDBJ databases">
        <authorList>
            <person name="de Groot N.N."/>
        </authorList>
    </citation>
    <scope>NUCLEOTIDE SEQUENCE [LARGE SCALE GENOMIC DNA]</scope>
    <source>
        <strain evidence="4 5">DSM 1801</strain>
    </source>
</reference>
<dbReference type="Gene3D" id="3.30.420.40">
    <property type="match status" value="1"/>
</dbReference>
<dbReference type="CDD" id="cd24006">
    <property type="entry name" value="ASKHA_NBD_PPX_GppA"/>
    <property type="match status" value="1"/>
</dbReference>
<keyword evidence="5" id="KW-1185">Reference proteome</keyword>
<dbReference type="PANTHER" id="PTHR30005">
    <property type="entry name" value="EXOPOLYPHOSPHATASE"/>
    <property type="match status" value="1"/>
</dbReference>
<dbReference type="OrthoDB" id="9814545at2"/>
<evidence type="ECO:0000313" key="4">
    <source>
        <dbReference type="EMBL" id="SES61970.1"/>
    </source>
</evidence>
<comment type="similarity">
    <text evidence="1">Belongs to the GppA/Ppx family.</text>
</comment>
<evidence type="ECO:0000259" key="2">
    <source>
        <dbReference type="Pfam" id="PF02541"/>
    </source>
</evidence>
<dbReference type="InterPro" id="IPR050273">
    <property type="entry name" value="GppA/Ppx_hydrolase"/>
</dbReference>
<accession>A0A1H9XZS5</accession>
<evidence type="ECO:0000256" key="1">
    <source>
        <dbReference type="ARBA" id="ARBA00007125"/>
    </source>
</evidence>
<dbReference type="Pfam" id="PF21447">
    <property type="entry name" value="Ppx-GppA_III"/>
    <property type="match status" value="1"/>
</dbReference>
<dbReference type="RefSeq" id="WP_092474649.1">
    <property type="nucleotide sequence ID" value="NZ_FOHN01000001.1"/>
</dbReference>
<feature type="domain" description="Ppx/GppA phosphatase C-terminal" evidence="3">
    <location>
        <begin position="324"/>
        <end position="470"/>
    </location>
</feature>
<organism evidence="4 5">
    <name type="scientific">[Clostridium] polysaccharolyticum</name>
    <dbReference type="NCBI Taxonomy" id="29364"/>
    <lineage>
        <taxon>Bacteria</taxon>
        <taxon>Bacillati</taxon>
        <taxon>Bacillota</taxon>
        <taxon>Clostridia</taxon>
        <taxon>Lachnospirales</taxon>
        <taxon>Lachnospiraceae</taxon>
    </lineage>
</organism>
<proteinExistence type="inferred from homology"/>
<evidence type="ECO:0000313" key="5">
    <source>
        <dbReference type="Proteomes" id="UP000199800"/>
    </source>
</evidence>
<dbReference type="SUPFAM" id="SSF53067">
    <property type="entry name" value="Actin-like ATPase domain"/>
    <property type="match status" value="2"/>
</dbReference>
<protein>
    <submittedName>
        <fullName evidence="4">Exopolyphosphatase / guanosine-5'-triphosphate,3'-diphosphate pyrophosphatase</fullName>
    </submittedName>
</protein>
<dbReference type="Gene3D" id="1.10.3210.10">
    <property type="entry name" value="Hypothetical protein af1432"/>
    <property type="match status" value="1"/>
</dbReference>
<dbReference type="GO" id="GO:0016462">
    <property type="term" value="F:pyrophosphatase activity"/>
    <property type="evidence" value="ECO:0007669"/>
    <property type="project" value="TreeGrafter"/>
</dbReference>
<sequence>MAFTTFAAIDVGSNELSLKLFQISKKNGIEELEYIRHATYLGSYSYKHKKICSELVNEICEVLEQFQKKMEEYQITDYVAYATSAIREASNSVLILDQIKLRTGIKVKILSNSEQRFLCYKAIALKVEAFQKIIQNGTAIVDVGSGSIQISLFQDGCLSQTHNIKLGSLRIQELLSSMEDKTDNFHKLISEYIDNELITFQELFLQEQKIEQVIATGDQLNLFLHITSQKAGSAPINAKSLNQVFESLLSRPLEELTRHVSFPKEQVSLLIPTAMIYLKLFKQIRAKEIYLTEITLCDGIAAEYAQRKEKIQSEHDFANDILCSARKIASRYHCNQAHIENVNSLALSIFDSIRKLHGLGKRERLLLEIAIILHSCGDFIDLTHSRENSYHIILSTEIIGLSHKEREMIAELVRYTPKTFPSFSLNMDSTSKENYIKLSKLFAIFVIANALDKSHKQKFSNVKISYRQNVLTITTDTVEDITLESGLFQEKASFFEEVYGIKPYIKQKRRFS</sequence>
<gene>
    <name evidence="4" type="ORF">SAMN04487772_10112</name>
</gene>
<evidence type="ECO:0000259" key="3">
    <source>
        <dbReference type="Pfam" id="PF21447"/>
    </source>
</evidence>
<dbReference type="Gene3D" id="3.30.420.150">
    <property type="entry name" value="Exopolyphosphatase. Domain 2"/>
    <property type="match status" value="1"/>
</dbReference>
<dbReference type="PANTHER" id="PTHR30005:SF0">
    <property type="entry name" value="RETROGRADE REGULATION PROTEIN 2"/>
    <property type="match status" value="1"/>
</dbReference>
<dbReference type="InterPro" id="IPR043129">
    <property type="entry name" value="ATPase_NBD"/>
</dbReference>
<dbReference type="EMBL" id="FOHN01000001">
    <property type="protein sequence ID" value="SES61970.1"/>
    <property type="molecule type" value="Genomic_DNA"/>
</dbReference>
<dbReference type="Proteomes" id="UP000199800">
    <property type="component" value="Unassembled WGS sequence"/>
</dbReference>
<dbReference type="AlphaFoldDB" id="A0A1H9XZS5"/>
<dbReference type="STRING" id="29364.SAMN04487772_10112"/>
<dbReference type="SUPFAM" id="SSF109604">
    <property type="entry name" value="HD-domain/PDEase-like"/>
    <property type="match status" value="1"/>
</dbReference>
<dbReference type="InterPro" id="IPR048950">
    <property type="entry name" value="Ppx_GppA_C"/>
</dbReference>
<name>A0A1H9XZS5_9FIRM</name>
<feature type="domain" description="Ppx/GppA phosphatase N-terminal" evidence="2">
    <location>
        <begin position="36"/>
        <end position="303"/>
    </location>
</feature>
<dbReference type="InterPro" id="IPR003695">
    <property type="entry name" value="Ppx_GppA_N"/>
</dbReference>